<accession>A0ABR3PT64</accession>
<dbReference type="Pfam" id="PF11528">
    <property type="entry name" value="DUF3224"/>
    <property type="match status" value="1"/>
</dbReference>
<dbReference type="Gene3D" id="2.40.350.10">
    <property type="entry name" value="SO1590-like"/>
    <property type="match status" value="1"/>
</dbReference>
<dbReference type="EMBL" id="JBBXJM010000007">
    <property type="protein sequence ID" value="KAL1405638.1"/>
    <property type="molecule type" value="Genomic_DNA"/>
</dbReference>
<sequence>MAPTTFTVKFIGRPSPPTPLKVNGEKPDGQILFYNSSRQIVGKEAEGESTAAFIAASHTDNLEANHANGVYYFQGTVLGKKGHFSASLGGEVAPPIIKAHFEILPETSGGELRGITGRGWYEIDLSEPHDRKDGRDITFEVELP</sequence>
<comment type="caution">
    <text evidence="1">The sequence shown here is derived from an EMBL/GenBank/DDBJ whole genome shotgun (WGS) entry which is preliminary data.</text>
</comment>
<reference evidence="1 2" key="1">
    <citation type="submission" date="2023-08" db="EMBL/GenBank/DDBJ databases">
        <title>Annotated Genome Sequence of Vanrija albida AlHP1.</title>
        <authorList>
            <person name="Herzog R."/>
        </authorList>
    </citation>
    <scope>NUCLEOTIDE SEQUENCE [LARGE SCALE GENOMIC DNA]</scope>
    <source>
        <strain evidence="1 2">AlHP1</strain>
    </source>
</reference>
<dbReference type="GeneID" id="95990320"/>
<keyword evidence="2" id="KW-1185">Reference proteome</keyword>
<protein>
    <submittedName>
        <fullName evidence="1">Uncharacterized protein</fullName>
    </submittedName>
</protein>
<evidence type="ECO:0000313" key="2">
    <source>
        <dbReference type="Proteomes" id="UP001565368"/>
    </source>
</evidence>
<dbReference type="Proteomes" id="UP001565368">
    <property type="component" value="Unassembled WGS sequence"/>
</dbReference>
<name>A0ABR3PT64_9TREE</name>
<dbReference type="SUPFAM" id="SSF159238">
    <property type="entry name" value="SO1590-like"/>
    <property type="match status" value="1"/>
</dbReference>
<proteinExistence type="predicted"/>
<evidence type="ECO:0000313" key="1">
    <source>
        <dbReference type="EMBL" id="KAL1405638.1"/>
    </source>
</evidence>
<dbReference type="InterPro" id="IPR023159">
    <property type="entry name" value="SO1590-like_sf"/>
</dbReference>
<dbReference type="InterPro" id="IPR021607">
    <property type="entry name" value="DUF3224"/>
</dbReference>
<organism evidence="1 2">
    <name type="scientific">Vanrija albida</name>
    <dbReference type="NCBI Taxonomy" id="181172"/>
    <lineage>
        <taxon>Eukaryota</taxon>
        <taxon>Fungi</taxon>
        <taxon>Dikarya</taxon>
        <taxon>Basidiomycota</taxon>
        <taxon>Agaricomycotina</taxon>
        <taxon>Tremellomycetes</taxon>
        <taxon>Trichosporonales</taxon>
        <taxon>Trichosporonaceae</taxon>
        <taxon>Vanrija</taxon>
    </lineage>
</organism>
<gene>
    <name evidence="1" type="ORF">Q8F55_009277</name>
</gene>
<dbReference type="RefSeq" id="XP_069205582.1">
    <property type="nucleotide sequence ID" value="XM_069357645.1"/>
</dbReference>